<proteinExistence type="predicted"/>
<dbReference type="RefSeq" id="XP_023468110.1">
    <property type="nucleotide sequence ID" value="XM_023610728.1"/>
</dbReference>
<protein>
    <submittedName>
        <fullName evidence="1">Uncharacterized protein</fullName>
    </submittedName>
</protein>
<keyword evidence="2" id="KW-1185">Reference proteome</keyword>
<dbReference type="Proteomes" id="UP000242254">
    <property type="component" value="Unassembled WGS sequence"/>
</dbReference>
<reference evidence="1" key="2">
    <citation type="journal article" date="2016" name="Proc. Natl. Acad. Sci. U.S.A.">
        <title>Lipid metabolic changes in an early divergent fungus govern the establishment of a mutualistic symbiosis with endobacteria.</title>
        <authorList>
            <person name="Lastovetsky O.A."/>
            <person name="Gaspar M.L."/>
            <person name="Mondo S.J."/>
            <person name="LaButti K.M."/>
            <person name="Sandor L."/>
            <person name="Grigoriev I.V."/>
            <person name="Henry S.A."/>
            <person name="Pawlowska T.E."/>
        </authorList>
    </citation>
    <scope>NUCLEOTIDE SEQUENCE [LARGE SCALE GENOMIC DNA]</scope>
    <source>
        <strain evidence="1">ATCC 52813</strain>
    </source>
</reference>
<organism evidence="1 2">
    <name type="scientific">Rhizopus microsporus ATCC 52813</name>
    <dbReference type="NCBI Taxonomy" id="1340429"/>
    <lineage>
        <taxon>Eukaryota</taxon>
        <taxon>Fungi</taxon>
        <taxon>Fungi incertae sedis</taxon>
        <taxon>Mucoromycota</taxon>
        <taxon>Mucoromycotina</taxon>
        <taxon>Mucoromycetes</taxon>
        <taxon>Mucorales</taxon>
        <taxon>Mucorineae</taxon>
        <taxon>Rhizopodaceae</taxon>
        <taxon>Rhizopus</taxon>
    </lineage>
</organism>
<dbReference type="AlphaFoldDB" id="A0A2G4T050"/>
<accession>A0A2G4T050</accession>
<dbReference type="GeneID" id="35441718"/>
<dbReference type="EMBL" id="KZ303846">
    <property type="protein sequence ID" value="PHZ14402.1"/>
    <property type="molecule type" value="Genomic_DNA"/>
</dbReference>
<sequence>MASFSTMRVDAPSLFSLLNHAKSNNLLPLRDSDNFVIGSQDQARHHKDSVFTSIFDLEAVFSICKQPGLAFAQNITSLPGAKSVEMLGTRLKPNKFHCHNDLSVKQGSFDKVLHDPVVIQECQNRLKSYEQRLKN</sequence>
<dbReference type="STRING" id="1340429.A0A2G4T050"/>
<gene>
    <name evidence="1" type="ORF">RHIMIDRAFT_250502</name>
</gene>
<reference evidence="1" key="1">
    <citation type="submission" date="2014-05" db="EMBL/GenBank/DDBJ databases">
        <authorList>
            <consortium name="DOE Joint Genome Institute"/>
            <person name="Riley R."/>
            <person name="Mondo S.J."/>
            <person name="Sun H."/>
            <person name="Grigoriev I.V."/>
            <person name="Pawlowska A.T."/>
            <person name="Nordberg H.P."/>
            <person name="Cantor M.N."/>
            <person name="Hua S.X."/>
        </authorList>
    </citation>
    <scope>NUCLEOTIDE SEQUENCE</scope>
    <source>
        <strain evidence="1">ATCC 52813</strain>
    </source>
</reference>
<evidence type="ECO:0000313" key="1">
    <source>
        <dbReference type="EMBL" id="PHZ14402.1"/>
    </source>
</evidence>
<evidence type="ECO:0000313" key="2">
    <source>
        <dbReference type="Proteomes" id="UP000242254"/>
    </source>
</evidence>
<name>A0A2G4T050_RHIZD</name>